<keyword evidence="5 9" id="KW-0808">Transferase</keyword>
<evidence type="ECO:0000256" key="8">
    <source>
        <dbReference type="ARBA" id="ARBA00049348"/>
    </source>
</evidence>
<evidence type="ECO:0000256" key="4">
    <source>
        <dbReference type="ARBA" id="ARBA00022603"/>
    </source>
</evidence>
<feature type="domain" description="Methylguanine DNA methyltransferase ribonuclease-like" evidence="11">
    <location>
        <begin position="4"/>
        <end position="60"/>
    </location>
</feature>
<dbReference type="RefSeq" id="WP_089887638.1">
    <property type="nucleotide sequence ID" value="NZ_CALJFH010000007.1"/>
</dbReference>
<evidence type="ECO:0000259" key="11">
    <source>
        <dbReference type="Pfam" id="PF02870"/>
    </source>
</evidence>
<dbReference type="InterPro" id="IPR001497">
    <property type="entry name" value="MethylDNA_cys_MeTrfase_AS"/>
</dbReference>
<proteinExistence type="inferred from homology"/>
<comment type="subcellular location">
    <subcellularLocation>
        <location evidence="9">Cytoplasm</location>
    </subcellularLocation>
</comment>
<dbReference type="CDD" id="cd06445">
    <property type="entry name" value="ATase"/>
    <property type="match status" value="1"/>
</dbReference>
<dbReference type="InterPro" id="IPR036217">
    <property type="entry name" value="MethylDNA_cys_MeTrfase_DNAb"/>
</dbReference>
<dbReference type="SUPFAM" id="SSF53155">
    <property type="entry name" value="Methylated DNA-protein cysteine methyltransferase domain"/>
    <property type="match status" value="1"/>
</dbReference>
<evidence type="ECO:0000313" key="12">
    <source>
        <dbReference type="EMBL" id="SDY16995.1"/>
    </source>
</evidence>
<protein>
    <recommendedName>
        <fullName evidence="9">Methylated-DNA--protein-cysteine methyltransferase</fullName>
        <ecNumber evidence="9">2.1.1.63</ecNumber>
    </recommendedName>
    <alternativeName>
        <fullName evidence="9">6-O-methylguanine-DNA methyltransferase</fullName>
        <shortName evidence="9">MGMT</shortName>
    </alternativeName>
    <alternativeName>
        <fullName evidence="9">O-6-methylguanine-DNA-alkyltransferase</fullName>
    </alternativeName>
</protein>
<comment type="miscellaneous">
    <text evidence="9">This enzyme catalyzes only one turnover and therefore is not strictly catalytic. According to one definition, an enzyme is a biocatalyst that acts repeatedly and over many reaction cycles.</text>
</comment>
<dbReference type="Pfam" id="PF02870">
    <property type="entry name" value="Methyltransf_1N"/>
    <property type="match status" value="1"/>
</dbReference>
<name>A0A1H3HP34_9RHOB</name>
<dbReference type="OrthoDB" id="9802228at2"/>
<evidence type="ECO:0000256" key="2">
    <source>
        <dbReference type="ARBA" id="ARBA00008711"/>
    </source>
</evidence>
<evidence type="ECO:0000259" key="10">
    <source>
        <dbReference type="Pfam" id="PF01035"/>
    </source>
</evidence>
<comment type="catalytic activity">
    <reaction evidence="1 9">
        <text>a 4-O-methyl-thymidine in DNA + L-cysteinyl-[protein] = a thymidine in DNA + S-methyl-L-cysteinyl-[protein]</text>
        <dbReference type="Rhea" id="RHEA:53428"/>
        <dbReference type="Rhea" id="RHEA-COMP:10131"/>
        <dbReference type="Rhea" id="RHEA-COMP:10132"/>
        <dbReference type="Rhea" id="RHEA-COMP:13555"/>
        <dbReference type="Rhea" id="RHEA-COMP:13556"/>
        <dbReference type="ChEBI" id="CHEBI:29950"/>
        <dbReference type="ChEBI" id="CHEBI:82612"/>
        <dbReference type="ChEBI" id="CHEBI:137386"/>
        <dbReference type="ChEBI" id="CHEBI:137387"/>
        <dbReference type="EC" id="2.1.1.63"/>
    </reaction>
</comment>
<comment type="similarity">
    <text evidence="2 9">Belongs to the MGMT family.</text>
</comment>
<dbReference type="GO" id="GO:0032259">
    <property type="term" value="P:methylation"/>
    <property type="evidence" value="ECO:0007669"/>
    <property type="project" value="UniProtKB-KW"/>
</dbReference>
<keyword evidence="6 9" id="KW-0227">DNA damage</keyword>
<keyword evidence="7 9" id="KW-0234">DNA repair</keyword>
<dbReference type="SUPFAM" id="SSF46767">
    <property type="entry name" value="Methylated DNA-protein cysteine methyltransferase, C-terminal domain"/>
    <property type="match status" value="1"/>
</dbReference>
<dbReference type="AlphaFoldDB" id="A0A1H3HP34"/>
<gene>
    <name evidence="12" type="ORF">SAMN05444486_101551</name>
</gene>
<evidence type="ECO:0000313" key="13">
    <source>
        <dbReference type="Proteomes" id="UP000199026"/>
    </source>
</evidence>
<comment type="catalytic activity">
    <reaction evidence="8 9">
        <text>a 6-O-methyl-2'-deoxyguanosine in DNA + L-cysteinyl-[protein] = S-methyl-L-cysteinyl-[protein] + a 2'-deoxyguanosine in DNA</text>
        <dbReference type="Rhea" id="RHEA:24000"/>
        <dbReference type="Rhea" id="RHEA-COMP:10131"/>
        <dbReference type="Rhea" id="RHEA-COMP:10132"/>
        <dbReference type="Rhea" id="RHEA-COMP:11367"/>
        <dbReference type="Rhea" id="RHEA-COMP:11368"/>
        <dbReference type="ChEBI" id="CHEBI:29950"/>
        <dbReference type="ChEBI" id="CHEBI:82612"/>
        <dbReference type="ChEBI" id="CHEBI:85445"/>
        <dbReference type="ChEBI" id="CHEBI:85448"/>
        <dbReference type="EC" id="2.1.1.63"/>
    </reaction>
</comment>
<evidence type="ECO:0000256" key="7">
    <source>
        <dbReference type="ARBA" id="ARBA00023204"/>
    </source>
</evidence>
<keyword evidence="4 9" id="KW-0489">Methyltransferase</keyword>
<dbReference type="EC" id="2.1.1.63" evidence="9"/>
<dbReference type="InterPro" id="IPR036631">
    <property type="entry name" value="MGMT_N_sf"/>
</dbReference>
<dbReference type="InterPro" id="IPR014048">
    <property type="entry name" value="MethylDNA_cys_MeTrfase_DNA-bd"/>
</dbReference>
<evidence type="ECO:0000256" key="3">
    <source>
        <dbReference type="ARBA" id="ARBA00022490"/>
    </source>
</evidence>
<keyword evidence="13" id="KW-1185">Reference proteome</keyword>
<dbReference type="Proteomes" id="UP000199026">
    <property type="component" value="Unassembled WGS sequence"/>
</dbReference>
<feature type="domain" description="Methylated-DNA-[protein]-cysteine S-methyltransferase DNA binding" evidence="10">
    <location>
        <begin position="65"/>
        <end position="144"/>
    </location>
</feature>
<dbReference type="Pfam" id="PF01035">
    <property type="entry name" value="DNA_binding_1"/>
    <property type="match status" value="1"/>
</dbReference>
<dbReference type="FunFam" id="1.10.10.10:FF:000214">
    <property type="entry name" value="Methylated-DNA--protein-cysteine methyltransferase"/>
    <property type="match status" value="1"/>
</dbReference>
<reference evidence="12 13" key="1">
    <citation type="submission" date="2016-10" db="EMBL/GenBank/DDBJ databases">
        <authorList>
            <person name="de Groot N.N."/>
        </authorList>
    </citation>
    <scope>NUCLEOTIDE SEQUENCE [LARGE SCALE GENOMIC DNA]</scope>
    <source>
        <strain evidence="12 13">DSM 24677</strain>
    </source>
</reference>
<sequence length="149" mass="15473">MKRSLDTPTGTVTLSEEGGALVALEWGGGFEDSSDLLREAERQIAAYFAGELRAFELSVSVRGSQFQQDVCAVMGQIPFGETVTYGEIAKQLGVPAQAVGQACGGNPLPLVIPCHRVLGAQGLGGFSGGVGVETKVWLLKHEGAAGLLI</sequence>
<dbReference type="GO" id="GO:0005737">
    <property type="term" value="C:cytoplasm"/>
    <property type="evidence" value="ECO:0007669"/>
    <property type="project" value="UniProtKB-SubCell"/>
</dbReference>
<evidence type="ECO:0000256" key="6">
    <source>
        <dbReference type="ARBA" id="ARBA00022763"/>
    </source>
</evidence>
<accession>A0A1H3HP34</accession>
<dbReference type="HAMAP" id="MF_00772">
    <property type="entry name" value="OGT"/>
    <property type="match status" value="1"/>
</dbReference>
<dbReference type="GO" id="GO:0006307">
    <property type="term" value="P:DNA alkylation repair"/>
    <property type="evidence" value="ECO:0007669"/>
    <property type="project" value="UniProtKB-UniRule"/>
</dbReference>
<evidence type="ECO:0000256" key="5">
    <source>
        <dbReference type="ARBA" id="ARBA00022679"/>
    </source>
</evidence>
<keyword evidence="3 9" id="KW-0963">Cytoplasm</keyword>
<dbReference type="Gene3D" id="3.30.160.70">
    <property type="entry name" value="Methylated DNA-protein cysteine methyltransferase domain"/>
    <property type="match status" value="1"/>
</dbReference>
<evidence type="ECO:0000256" key="9">
    <source>
        <dbReference type="HAMAP-Rule" id="MF_00772"/>
    </source>
</evidence>
<dbReference type="PROSITE" id="PS00374">
    <property type="entry name" value="MGMT"/>
    <property type="match status" value="1"/>
</dbReference>
<dbReference type="STRING" id="576131.SAMN05444486_101551"/>
<dbReference type="InterPro" id="IPR023546">
    <property type="entry name" value="MGMT"/>
</dbReference>
<dbReference type="NCBIfam" id="TIGR00589">
    <property type="entry name" value="ogt"/>
    <property type="match status" value="1"/>
</dbReference>
<dbReference type="GeneID" id="78123353"/>
<dbReference type="GO" id="GO:0003908">
    <property type="term" value="F:methylated-DNA-[protein]-cysteine S-methyltransferase activity"/>
    <property type="evidence" value="ECO:0007669"/>
    <property type="project" value="UniProtKB-UniRule"/>
</dbReference>
<comment type="function">
    <text evidence="9">Involved in the cellular defense against the biological effects of O6-methylguanine (O6-MeG) and O4-methylthymine (O4-MeT) in DNA. Repairs the methylated nucleobase in DNA by stoichiometrically transferring the methyl group to a cysteine residue in the enzyme. This is a suicide reaction: the enzyme is irreversibly inactivated.</text>
</comment>
<dbReference type="InterPro" id="IPR036388">
    <property type="entry name" value="WH-like_DNA-bd_sf"/>
</dbReference>
<feature type="active site" description="Nucleophile; methyl group acceptor" evidence="9">
    <location>
        <position position="114"/>
    </location>
</feature>
<dbReference type="PANTHER" id="PTHR10815:SF13">
    <property type="entry name" value="METHYLATED-DNA--PROTEIN-CYSTEINE METHYLTRANSFERASE"/>
    <property type="match status" value="1"/>
</dbReference>
<dbReference type="Gene3D" id="1.10.10.10">
    <property type="entry name" value="Winged helix-like DNA-binding domain superfamily/Winged helix DNA-binding domain"/>
    <property type="match status" value="1"/>
</dbReference>
<organism evidence="12 13">
    <name type="scientific">Lentibacter algarum</name>
    <dbReference type="NCBI Taxonomy" id="576131"/>
    <lineage>
        <taxon>Bacteria</taxon>
        <taxon>Pseudomonadati</taxon>
        <taxon>Pseudomonadota</taxon>
        <taxon>Alphaproteobacteria</taxon>
        <taxon>Rhodobacterales</taxon>
        <taxon>Roseobacteraceae</taxon>
        <taxon>Lentibacter</taxon>
    </lineage>
</organism>
<evidence type="ECO:0000256" key="1">
    <source>
        <dbReference type="ARBA" id="ARBA00001286"/>
    </source>
</evidence>
<dbReference type="PANTHER" id="PTHR10815">
    <property type="entry name" value="METHYLATED-DNA--PROTEIN-CYSTEINE METHYLTRANSFERASE"/>
    <property type="match status" value="1"/>
</dbReference>
<dbReference type="InterPro" id="IPR008332">
    <property type="entry name" value="MethylG_MeTrfase_N"/>
</dbReference>
<dbReference type="EMBL" id="FNPR01000001">
    <property type="protein sequence ID" value="SDY16995.1"/>
    <property type="molecule type" value="Genomic_DNA"/>
</dbReference>